<evidence type="ECO:0000313" key="2">
    <source>
        <dbReference type="Proteomes" id="UP000325211"/>
    </source>
</evidence>
<dbReference type="EMBL" id="CP029190">
    <property type="protein sequence ID" value="QES48097.1"/>
    <property type="molecule type" value="Genomic_DNA"/>
</dbReference>
<protein>
    <recommendedName>
        <fullName evidence="3">DUF4258 domain-containing protein</fullName>
    </recommendedName>
</protein>
<gene>
    <name evidence="1" type="ORF">DEJ50_10015</name>
</gene>
<dbReference type="Proteomes" id="UP000325211">
    <property type="component" value="Chromosome"/>
</dbReference>
<dbReference type="OrthoDB" id="4324768at2"/>
<accession>A0A5P2D1L4</accession>
<reference evidence="1 2" key="1">
    <citation type="submission" date="2018-05" db="EMBL/GenBank/DDBJ databases">
        <title>Streptomyces venezuelae.</title>
        <authorList>
            <person name="Kim W."/>
            <person name="Lee N."/>
            <person name="Cho B.-K."/>
        </authorList>
    </citation>
    <scope>NUCLEOTIDE SEQUENCE [LARGE SCALE GENOMIC DNA]</scope>
    <source>
        <strain evidence="1 2">ATCC 21782</strain>
    </source>
</reference>
<name>A0A5P2D1L4_STRVZ</name>
<dbReference type="AlphaFoldDB" id="A0A5P2D1L4"/>
<evidence type="ECO:0008006" key="3">
    <source>
        <dbReference type="Google" id="ProtNLM"/>
    </source>
</evidence>
<organism evidence="1 2">
    <name type="scientific">Streptomyces venezuelae</name>
    <dbReference type="NCBI Taxonomy" id="54571"/>
    <lineage>
        <taxon>Bacteria</taxon>
        <taxon>Bacillati</taxon>
        <taxon>Actinomycetota</taxon>
        <taxon>Actinomycetes</taxon>
        <taxon>Kitasatosporales</taxon>
        <taxon>Streptomycetaceae</taxon>
        <taxon>Streptomyces</taxon>
    </lineage>
</organism>
<proteinExistence type="predicted"/>
<sequence>MSTSDQVAVAVVTERAQRRLKEFGEAATEAVEELRLELERSPRLGVRRGSSPATGHEVYKTRIEPRDGVPGLAVAYLYSPHPPPPAVAILMVVPDDGQPG</sequence>
<evidence type="ECO:0000313" key="1">
    <source>
        <dbReference type="EMBL" id="QES48097.1"/>
    </source>
</evidence>
<dbReference type="RefSeq" id="WP_150207210.1">
    <property type="nucleotide sequence ID" value="NZ_CP029190.1"/>
</dbReference>